<feature type="non-terminal residue" evidence="2">
    <location>
        <position position="1"/>
    </location>
</feature>
<protein>
    <submittedName>
        <fullName evidence="2">Uncharacterized protein</fullName>
    </submittedName>
</protein>
<dbReference type="Proteomes" id="UP000276133">
    <property type="component" value="Unassembled WGS sequence"/>
</dbReference>
<evidence type="ECO:0000313" key="3">
    <source>
        <dbReference type="Proteomes" id="UP000276133"/>
    </source>
</evidence>
<keyword evidence="3" id="KW-1185">Reference proteome</keyword>
<name>A0A3M7T488_BRAPC</name>
<comment type="caution">
    <text evidence="2">The sequence shown here is derived from an EMBL/GenBank/DDBJ whole genome shotgun (WGS) entry which is preliminary data.</text>
</comment>
<sequence length="219" mass="25747">FFEASIYSENRTFSSFNDFNTNEELERERFKLPDCDLPEFCHKNEIELPPFPMDDSIYSKNIIDFDMVSKTFVTEIRDETEEFKSAINQTQQITNNHPVQLMETCELIQAKSLIKSSITISKLNDNDSSKVMPDYVHPDDIYFDFDKVLGYRRKEGKKQAKIKWSKIGGKDFKPNNLTFTFRTWENLSMVNPEFQKERPERPPQDGSGIEKFSSMDKIF</sequence>
<feature type="compositionally biased region" description="Basic and acidic residues" evidence="1">
    <location>
        <begin position="194"/>
        <end position="203"/>
    </location>
</feature>
<evidence type="ECO:0000313" key="2">
    <source>
        <dbReference type="EMBL" id="RNA42854.1"/>
    </source>
</evidence>
<reference evidence="2 3" key="1">
    <citation type="journal article" date="2018" name="Sci. Rep.">
        <title>Genomic signatures of local adaptation to the degree of environmental predictability in rotifers.</title>
        <authorList>
            <person name="Franch-Gras L."/>
            <person name="Hahn C."/>
            <person name="Garcia-Roger E.M."/>
            <person name="Carmona M.J."/>
            <person name="Serra M."/>
            <person name="Gomez A."/>
        </authorList>
    </citation>
    <scope>NUCLEOTIDE SEQUENCE [LARGE SCALE GENOMIC DNA]</scope>
    <source>
        <strain evidence="2">HYR1</strain>
    </source>
</reference>
<organism evidence="2 3">
    <name type="scientific">Brachionus plicatilis</name>
    <name type="common">Marine rotifer</name>
    <name type="synonym">Brachionus muelleri</name>
    <dbReference type="NCBI Taxonomy" id="10195"/>
    <lineage>
        <taxon>Eukaryota</taxon>
        <taxon>Metazoa</taxon>
        <taxon>Spiralia</taxon>
        <taxon>Gnathifera</taxon>
        <taxon>Rotifera</taxon>
        <taxon>Eurotatoria</taxon>
        <taxon>Monogononta</taxon>
        <taxon>Pseudotrocha</taxon>
        <taxon>Ploima</taxon>
        <taxon>Brachionidae</taxon>
        <taxon>Brachionus</taxon>
    </lineage>
</organism>
<feature type="region of interest" description="Disordered" evidence="1">
    <location>
        <begin position="193"/>
        <end position="219"/>
    </location>
</feature>
<accession>A0A3M7T488</accession>
<dbReference type="AlphaFoldDB" id="A0A3M7T488"/>
<dbReference type="EMBL" id="REGN01000312">
    <property type="protein sequence ID" value="RNA42854.1"/>
    <property type="molecule type" value="Genomic_DNA"/>
</dbReference>
<proteinExistence type="predicted"/>
<evidence type="ECO:0000256" key="1">
    <source>
        <dbReference type="SAM" id="MobiDB-lite"/>
    </source>
</evidence>
<gene>
    <name evidence="2" type="ORF">BpHYR1_002015</name>
</gene>